<sequence length="533" mass="58206">MPRRPKQPTVTASQTTPSSTVTTGPNTPHSQSSASGASEENDAFAGHHFQQKWDMPLRFVNFDHPSQAKQHRKAVRSHVTSLQHKHKRQKKGLDEGSEASLRSDGGSGAGGGSAKKGRRKRGFVEADDDGPGEASTSDDAERSGFSRTGEVENAEVRTVMSQQVAMGRVDPFAASSADWTINIPSLTDQYLSRARVYMRSQGLAEESQLMHPGLVQPRLYMDGFLFNALITLTTTRVAVTGGGRRCEPLVAWLRNNFLMTIRAAIRRGFDDRKVLAVGMALLIGWELDVGDEGTCEIHLKALPSVINDGIAPEVPKSDFDYGDENKVAAFRGGRRMPPGFDFYGSQNLLPGSLMFHVGSLMYYNPSAPGGSIWMRELWGSIGACAPTQDVALEGALEKTLSSRIAQLVRQAGIMLGSFMRMSAGERAVAQPLITGIRALWHATLSNEWHSMIGTIYDEILLWCLCVFCTTSGYRDCNHMEAIGQLLVNSDIRNLERLLALLGAYLCPSCLHAPVAELWAHIFGAHTQDAFGQV</sequence>
<proteinExistence type="predicted"/>
<dbReference type="Proteomes" id="UP001305779">
    <property type="component" value="Unassembled WGS sequence"/>
</dbReference>
<feature type="region of interest" description="Disordered" evidence="1">
    <location>
        <begin position="66"/>
        <end position="156"/>
    </location>
</feature>
<protein>
    <recommendedName>
        <fullName evidence="4">Tachykinin family protein</fullName>
    </recommendedName>
</protein>
<comment type="caution">
    <text evidence="2">The sequence shown here is derived from an EMBL/GenBank/DDBJ whole genome shotgun (WGS) entry which is preliminary data.</text>
</comment>
<feature type="compositionally biased region" description="Gly residues" evidence="1">
    <location>
        <begin position="105"/>
        <end position="114"/>
    </location>
</feature>
<organism evidence="2 3">
    <name type="scientific">Zasmidium cellare</name>
    <name type="common">Wine cellar mold</name>
    <name type="synonym">Racodium cellare</name>
    <dbReference type="NCBI Taxonomy" id="395010"/>
    <lineage>
        <taxon>Eukaryota</taxon>
        <taxon>Fungi</taxon>
        <taxon>Dikarya</taxon>
        <taxon>Ascomycota</taxon>
        <taxon>Pezizomycotina</taxon>
        <taxon>Dothideomycetes</taxon>
        <taxon>Dothideomycetidae</taxon>
        <taxon>Mycosphaerellales</taxon>
        <taxon>Mycosphaerellaceae</taxon>
        <taxon>Zasmidium</taxon>
    </lineage>
</organism>
<evidence type="ECO:0000313" key="2">
    <source>
        <dbReference type="EMBL" id="KAK4504797.1"/>
    </source>
</evidence>
<dbReference type="EMBL" id="JAXOVC010000002">
    <property type="protein sequence ID" value="KAK4504797.1"/>
    <property type="molecule type" value="Genomic_DNA"/>
</dbReference>
<evidence type="ECO:0000313" key="3">
    <source>
        <dbReference type="Proteomes" id="UP001305779"/>
    </source>
</evidence>
<feature type="region of interest" description="Disordered" evidence="1">
    <location>
        <begin position="1"/>
        <end position="49"/>
    </location>
</feature>
<evidence type="ECO:0000256" key="1">
    <source>
        <dbReference type="SAM" id="MobiDB-lite"/>
    </source>
</evidence>
<gene>
    <name evidence="2" type="ORF">PRZ48_002759</name>
</gene>
<feature type="compositionally biased region" description="Polar residues" evidence="1">
    <location>
        <begin position="8"/>
        <end position="38"/>
    </location>
</feature>
<name>A0ABR0ET53_ZASCE</name>
<reference evidence="2 3" key="1">
    <citation type="journal article" date="2023" name="G3 (Bethesda)">
        <title>A chromosome-level genome assembly of Zasmidium syzygii isolated from banana leaves.</title>
        <authorList>
            <person name="van Westerhoven A.C."/>
            <person name="Mehrabi R."/>
            <person name="Talebi R."/>
            <person name="Steentjes M.B.F."/>
            <person name="Corcolon B."/>
            <person name="Chong P.A."/>
            <person name="Kema G.H.J."/>
            <person name="Seidl M.F."/>
        </authorList>
    </citation>
    <scope>NUCLEOTIDE SEQUENCE [LARGE SCALE GENOMIC DNA]</scope>
    <source>
        <strain evidence="2 3">P124</strain>
    </source>
</reference>
<keyword evidence="3" id="KW-1185">Reference proteome</keyword>
<accession>A0ABR0ET53</accession>
<evidence type="ECO:0008006" key="4">
    <source>
        <dbReference type="Google" id="ProtNLM"/>
    </source>
</evidence>